<evidence type="ECO:0000256" key="7">
    <source>
        <dbReference type="ARBA" id="ARBA00022949"/>
    </source>
</evidence>
<comment type="similarity">
    <text evidence="3">Belongs to the claudin family.</text>
</comment>
<evidence type="ECO:0008006" key="13">
    <source>
        <dbReference type="Google" id="ProtNLM"/>
    </source>
</evidence>
<reference evidence="11 12" key="1">
    <citation type="submission" date="2020-10" db="EMBL/GenBank/DDBJ databases">
        <title>Pygocentrus nattereri (red-bellied piranha) genome, fPygNat1, primary haplotype.</title>
        <authorList>
            <person name="Myers G."/>
            <person name="Meyer A."/>
            <person name="Karagic N."/>
            <person name="Pippel M."/>
            <person name="Winkler S."/>
            <person name="Tracey A."/>
            <person name="Wood J."/>
            <person name="Formenti G."/>
            <person name="Howe K."/>
            <person name="Fedrigo O."/>
            <person name="Jarvis E.D."/>
        </authorList>
    </citation>
    <scope>NUCLEOTIDE SEQUENCE [LARGE SCALE GENOMIC DNA]</scope>
</reference>
<keyword evidence="5" id="KW-1003">Cell membrane</keyword>
<evidence type="ECO:0000256" key="8">
    <source>
        <dbReference type="ARBA" id="ARBA00022989"/>
    </source>
</evidence>
<dbReference type="AlphaFoldDB" id="A0A3B4D7P4"/>
<dbReference type="GO" id="GO:0005886">
    <property type="term" value="C:plasma membrane"/>
    <property type="evidence" value="ECO:0007669"/>
    <property type="project" value="UniProtKB-SubCell"/>
</dbReference>
<feature type="transmembrane region" description="Helical" evidence="10">
    <location>
        <begin position="121"/>
        <end position="145"/>
    </location>
</feature>
<keyword evidence="4" id="KW-0796">Tight junction</keyword>
<comment type="subcellular location">
    <subcellularLocation>
        <location evidence="1">Cell junction</location>
        <location evidence="1">Tight junction</location>
    </subcellularLocation>
    <subcellularLocation>
        <location evidence="2">Cell membrane</location>
        <topology evidence="2">Multi-pass membrane protein</topology>
    </subcellularLocation>
</comment>
<feature type="transmembrane region" description="Helical" evidence="10">
    <location>
        <begin position="173"/>
        <end position="195"/>
    </location>
</feature>
<evidence type="ECO:0000256" key="10">
    <source>
        <dbReference type="SAM" id="Phobius"/>
    </source>
</evidence>
<keyword evidence="7" id="KW-0965">Cell junction</keyword>
<organism evidence="11 12">
    <name type="scientific">Pygocentrus nattereri</name>
    <name type="common">Red-bellied piranha</name>
    <dbReference type="NCBI Taxonomy" id="42514"/>
    <lineage>
        <taxon>Eukaryota</taxon>
        <taxon>Metazoa</taxon>
        <taxon>Chordata</taxon>
        <taxon>Craniata</taxon>
        <taxon>Vertebrata</taxon>
        <taxon>Euteleostomi</taxon>
        <taxon>Actinopterygii</taxon>
        <taxon>Neopterygii</taxon>
        <taxon>Teleostei</taxon>
        <taxon>Ostariophysi</taxon>
        <taxon>Characiformes</taxon>
        <taxon>Characoidei</taxon>
        <taxon>Pygocentrus</taxon>
    </lineage>
</organism>
<evidence type="ECO:0000256" key="1">
    <source>
        <dbReference type="ARBA" id="ARBA00004435"/>
    </source>
</evidence>
<dbReference type="GeneTree" id="ENSGT00390000005717"/>
<feature type="transmembrane region" description="Helical" evidence="10">
    <location>
        <begin position="84"/>
        <end position="109"/>
    </location>
</feature>
<evidence type="ECO:0000313" key="12">
    <source>
        <dbReference type="Proteomes" id="UP001501920"/>
    </source>
</evidence>
<protein>
    <recommendedName>
        <fullName evidence="13">Claudin-34</fullName>
    </recommendedName>
</protein>
<proteinExistence type="inferred from homology"/>
<dbReference type="Gene3D" id="1.20.140.150">
    <property type="match status" value="1"/>
</dbReference>
<name>A0A3B4D7P4_PYGNA</name>
<keyword evidence="8 10" id="KW-1133">Transmembrane helix</keyword>
<evidence type="ECO:0000256" key="6">
    <source>
        <dbReference type="ARBA" id="ARBA00022692"/>
    </source>
</evidence>
<evidence type="ECO:0000256" key="5">
    <source>
        <dbReference type="ARBA" id="ARBA00022475"/>
    </source>
</evidence>
<evidence type="ECO:0000313" key="11">
    <source>
        <dbReference type="Ensembl" id="ENSPNAP00000018964.2"/>
    </source>
</evidence>
<dbReference type="Ensembl" id="ENSPNAT00000028476.2">
    <property type="protein sequence ID" value="ENSPNAP00000018964.2"/>
    <property type="gene ID" value="ENSPNAG00000025474.2"/>
</dbReference>
<dbReference type="Proteomes" id="UP001501920">
    <property type="component" value="Chromosome 26"/>
</dbReference>
<dbReference type="Pfam" id="PF13903">
    <property type="entry name" value="Claudin_2"/>
    <property type="match status" value="1"/>
</dbReference>
<dbReference type="InterPro" id="IPR006187">
    <property type="entry name" value="Claudin"/>
</dbReference>
<evidence type="ECO:0000256" key="3">
    <source>
        <dbReference type="ARBA" id="ARBA00008295"/>
    </source>
</evidence>
<keyword evidence="9 10" id="KW-0472">Membrane</keyword>
<dbReference type="STRING" id="42514.ENSPNAP00000018964"/>
<evidence type="ECO:0000256" key="9">
    <source>
        <dbReference type="ARBA" id="ARBA00023136"/>
    </source>
</evidence>
<reference evidence="11" key="3">
    <citation type="submission" date="2025-09" db="UniProtKB">
        <authorList>
            <consortium name="Ensembl"/>
        </authorList>
    </citation>
    <scope>IDENTIFICATION</scope>
</reference>
<accession>A0A3B4D7P4</accession>
<keyword evidence="12" id="KW-1185">Reference proteome</keyword>
<sequence>MAFTAKKAHWQFLGLVLAVLGLMLTAGTSGVNNWRLWYVDDLSVISSGVAWVGIWRACFYSHVLDTFEFCQSISITDSFIPPEIVAAQVLCTTAIPIGIAGNLIAGYAVRHVYFNVNRGHIRWAFVLAGALHLLTATCSLVPVFWNMNSVLKNRTIDFPPEFHFPPAPYKQELGMGFIIGICSSVLLIVSGLLFLSYRSLSGPLIDL</sequence>
<keyword evidence="6 10" id="KW-0812">Transmembrane</keyword>
<dbReference type="GO" id="GO:0005923">
    <property type="term" value="C:bicellular tight junction"/>
    <property type="evidence" value="ECO:0007669"/>
    <property type="project" value="UniProtKB-SubCell"/>
</dbReference>
<reference evidence="11" key="2">
    <citation type="submission" date="2025-08" db="UniProtKB">
        <authorList>
            <consortium name="Ensembl"/>
        </authorList>
    </citation>
    <scope>IDENTIFICATION</scope>
</reference>
<dbReference type="OMA" id="MMLAAIF"/>
<evidence type="ECO:0000256" key="2">
    <source>
        <dbReference type="ARBA" id="ARBA00004651"/>
    </source>
</evidence>
<dbReference type="PANTHER" id="PTHR12002">
    <property type="entry name" value="CLAUDIN"/>
    <property type="match status" value="1"/>
</dbReference>
<dbReference type="GO" id="GO:0005198">
    <property type="term" value="F:structural molecule activity"/>
    <property type="evidence" value="ECO:0007669"/>
    <property type="project" value="InterPro"/>
</dbReference>
<dbReference type="InterPro" id="IPR004031">
    <property type="entry name" value="PMP22/EMP/MP20/Claudin"/>
</dbReference>
<evidence type="ECO:0000256" key="4">
    <source>
        <dbReference type="ARBA" id="ARBA00022427"/>
    </source>
</evidence>